<accession>A0A392N045</accession>
<reference evidence="2 3" key="1">
    <citation type="journal article" date="2018" name="Front. Plant Sci.">
        <title>Red Clover (Trifolium pratense) and Zigzag Clover (T. medium) - A Picture of Genomic Similarities and Differences.</title>
        <authorList>
            <person name="Dluhosova J."/>
            <person name="Istvanek J."/>
            <person name="Nedelnik J."/>
            <person name="Repkova J."/>
        </authorList>
    </citation>
    <scope>NUCLEOTIDE SEQUENCE [LARGE SCALE GENOMIC DNA]</scope>
    <source>
        <strain evidence="3">cv. 10/8</strain>
        <tissue evidence="2">Leaf</tissue>
    </source>
</reference>
<proteinExistence type="predicted"/>
<evidence type="ECO:0000313" key="2">
    <source>
        <dbReference type="EMBL" id="MCH92539.1"/>
    </source>
</evidence>
<evidence type="ECO:0000256" key="1">
    <source>
        <dbReference type="SAM" id="MobiDB-lite"/>
    </source>
</evidence>
<dbReference type="Proteomes" id="UP000265520">
    <property type="component" value="Unassembled WGS sequence"/>
</dbReference>
<dbReference type="EMBL" id="LXQA010022894">
    <property type="protein sequence ID" value="MCH92539.1"/>
    <property type="molecule type" value="Genomic_DNA"/>
</dbReference>
<comment type="caution">
    <text evidence="2">The sequence shown here is derived from an EMBL/GenBank/DDBJ whole genome shotgun (WGS) entry which is preliminary data.</text>
</comment>
<organism evidence="2 3">
    <name type="scientific">Trifolium medium</name>
    <dbReference type="NCBI Taxonomy" id="97028"/>
    <lineage>
        <taxon>Eukaryota</taxon>
        <taxon>Viridiplantae</taxon>
        <taxon>Streptophyta</taxon>
        <taxon>Embryophyta</taxon>
        <taxon>Tracheophyta</taxon>
        <taxon>Spermatophyta</taxon>
        <taxon>Magnoliopsida</taxon>
        <taxon>eudicotyledons</taxon>
        <taxon>Gunneridae</taxon>
        <taxon>Pentapetalae</taxon>
        <taxon>rosids</taxon>
        <taxon>fabids</taxon>
        <taxon>Fabales</taxon>
        <taxon>Fabaceae</taxon>
        <taxon>Papilionoideae</taxon>
        <taxon>50 kb inversion clade</taxon>
        <taxon>NPAAA clade</taxon>
        <taxon>Hologalegina</taxon>
        <taxon>IRL clade</taxon>
        <taxon>Trifolieae</taxon>
        <taxon>Trifolium</taxon>
    </lineage>
</organism>
<evidence type="ECO:0000313" key="3">
    <source>
        <dbReference type="Proteomes" id="UP000265520"/>
    </source>
</evidence>
<dbReference type="AlphaFoldDB" id="A0A392N045"/>
<gene>
    <name evidence="2" type="ORF">A2U01_0013479</name>
</gene>
<protein>
    <submittedName>
        <fullName evidence="2">Uncharacterized protein</fullName>
    </submittedName>
</protein>
<feature type="non-terminal residue" evidence="2">
    <location>
        <position position="50"/>
    </location>
</feature>
<name>A0A392N045_9FABA</name>
<sequence length="50" mass="5459">MKGLTYHKNCPKFGGQPAKAERTKHPARVMSGTLDIFVGLNDLMWTALGA</sequence>
<feature type="region of interest" description="Disordered" evidence="1">
    <location>
        <begin position="1"/>
        <end position="25"/>
    </location>
</feature>
<keyword evidence="3" id="KW-1185">Reference proteome</keyword>